<feature type="compositionally biased region" description="Low complexity" evidence="1">
    <location>
        <begin position="123"/>
        <end position="170"/>
    </location>
</feature>
<gene>
    <name evidence="2" type="ORF">BIW11_14365</name>
</gene>
<keyword evidence="3" id="KW-1185">Reference proteome</keyword>
<sequence length="273" mass="30421">RDGASDNEERGQGKTDILRRYGLLGDEDSHGSSRHGGYKSKYVRDLLQEQDNMLRPQTGGCRFEEDKPKEAESLPKVFDVDGAVRAPLSGIVKIEDSGKFMERVFECEKKAKAKKEEKENLKKMQQQQQQLTQMAQQRMQQQMAAMRAQQQAMIQGGTASDQTADASSTAPISGSEFVAREERSERRDAPVSTATSASAYEESSRYSTAASRTASIDDDRGSDSSSVRSRRTHLDETRTSSRGSPLSRRGIRSLGGRFFFRYASQRVVSEDVV</sequence>
<evidence type="ECO:0000256" key="1">
    <source>
        <dbReference type="SAM" id="MobiDB-lite"/>
    </source>
</evidence>
<evidence type="ECO:0000313" key="3">
    <source>
        <dbReference type="Proteomes" id="UP000192247"/>
    </source>
</evidence>
<feature type="region of interest" description="Disordered" evidence="1">
    <location>
        <begin position="1"/>
        <end position="40"/>
    </location>
</feature>
<feature type="compositionally biased region" description="Low complexity" evidence="1">
    <location>
        <begin position="240"/>
        <end position="250"/>
    </location>
</feature>
<feature type="compositionally biased region" description="Low complexity" evidence="1">
    <location>
        <begin position="192"/>
        <end position="214"/>
    </location>
</feature>
<feature type="region of interest" description="Disordered" evidence="1">
    <location>
        <begin position="116"/>
        <end position="250"/>
    </location>
</feature>
<organism evidence="2 3">
    <name type="scientific">Tropilaelaps mercedesae</name>
    <dbReference type="NCBI Taxonomy" id="418985"/>
    <lineage>
        <taxon>Eukaryota</taxon>
        <taxon>Metazoa</taxon>
        <taxon>Ecdysozoa</taxon>
        <taxon>Arthropoda</taxon>
        <taxon>Chelicerata</taxon>
        <taxon>Arachnida</taxon>
        <taxon>Acari</taxon>
        <taxon>Parasitiformes</taxon>
        <taxon>Mesostigmata</taxon>
        <taxon>Gamasina</taxon>
        <taxon>Dermanyssoidea</taxon>
        <taxon>Laelapidae</taxon>
        <taxon>Tropilaelaps</taxon>
    </lineage>
</organism>
<dbReference type="EMBL" id="MNPL01033658">
    <property type="protein sequence ID" value="OQR66116.1"/>
    <property type="molecule type" value="Genomic_DNA"/>
</dbReference>
<dbReference type="AlphaFoldDB" id="A0A1V9WYD2"/>
<feature type="compositionally biased region" description="Basic and acidic residues" evidence="1">
    <location>
        <begin position="178"/>
        <end position="189"/>
    </location>
</feature>
<reference evidence="2 3" key="1">
    <citation type="journal article" date="2017" name="Gigascience">
        <title>Draft genome of the honey bee ectoparasitic mite, Tropilaelaps mercedesae, is shaped by the parasitic life history.</title>
        <authorList>
            <person name="Dong X."/>
            <person name="Armstrong S.D."/>
            <person name="Xia D."/>
            <person name="Makepeace B.L."/>
            <person name="Darby A.C."/>
            <person name="Kadowaki T."/>
        </authorList>
    </citation>
    <scope>NUCLEOTIDE SEQUENCE [LARGE SCALE GENOMIC DNA]</scope>
    <source>
        <strain evidence="2">Wuxi-XJTLU</strain>
    </source>
</reference>
<proteinExistence type="predicted"/>
<evidence type="ECO:0000313" key="2">
    <source>
        <dbReference type="EMBL" id="OQR66116.1"/>
    </source>
</evidence>
<accession>A0A1V9WYD2</accession>
<comment type="caution">
    <text evidence="2">The sequence shown here is derived from an EMBL/GenBank/DDBJ whole genome shotgun (WGS) entry which is preliminary data.</text>
</comment>
<dbReference type="Proteomes" id="UP000192247">
    <property type="component" value="Unassembled WGS sequence"/>
</dbReference>
<protein>
    <submittedName>
        <fullName evidence="2">RING finger protein nhl-1-like</fullName>
    </submittedName>
</protein>
<feature type="non-terminal residue" evidence="2">
    <location>
        <position position="1"/>
    </location>
</feature>
<feature type="compositionally biased region" description="Basic and acidic residues" evidence="1">
    <location>
        <begin position="1"/>
        <end position="19"/>
    </location>
</feature>
<name>A0A1V9WYD2_9ACAR</name>
<dbReference type="InParanoid" id="A0A1V9WYD2"/>